<feature type="domain" description="Ice-binding protein C-terminal" evidence="2">
    <location>
        <begin position="223"/>
        <end position="246"/>
    </location>
</feature>
<gene>
    <name evidence="3" type="ORF">NT6N_21210</name>
</gene>
<dbReference type="InterPro" id="IPR013320">
    <property type="entry name" value="ConA-like_dom_sf"/>
</dbReference>
<dbReference type="Gene3D" id="2.60.120.200">
    <property type="match status" value="1"/>
</dbReference>
<dbReference type="SUPFAM" id="SSF49899">
    <property type="entry name" value="Concanavalin A-like lectins/glucanases"/>
    <property type="match status" value="1"/>
</dbReference>
<accession>A0AAT9FMD4</accession>
<dbReference type="Pfam" id="PF07589">
    <property type="entry name" value="PEP-CTERM"/>
    <property type="match status" value="1"/>
</dbReference>
<sequence length="246" mass="25730">MKNLLLPLTLLTALPASAALTLVEDFDALTPGAIDAQNGWTSNHSSYVVAGTGDQHLSSGNNTTVTGASKTATIADGATGTLFLQFKTDNLAARTSFGLGSGGLGDFNNFYAQLAFTGAGDFAVRDGANTNAFNNVTIATGTWYNLWIVANNATDSFEAYIQGGDITTQTKLTTAGADDSFGFRNSSGDITDVRVMAATSANGNEMEFDNIYIDSTAENLVNPVPEPSTSMLTALALGAMVLRRRR</sequence>
<dbReference type="EMBL" id="AP026866">
    <property type="protein sequence ID" value="BDS07081.1"/>
    <property type="molecule type" value="Genomic_DNA"/>
</dbReference>
<dbReference type="NCBIfam" id="TIGR02595">
    <property type="entry name" value="PEP_CTERM"/>
    <property type="match status" value="1"/>
</dbReference>
<feature type="signal peptide" evidence="1">
    <location>
        <begin position="1"/>
        <end position="18"/>
    </location>
</feature>
<dbReference type="AlphaFoldDB" id="A0AAT9FMD4"/>
<organism evidence="3">
    <name type="scientific">Oceaniferula spumae</name>
    <dbReference type="NCBI Taxonomy" id="2979115"/>
    <lineage>
        <taxon>Bacteria</taxon>
        <taxon>Pseudomonadati</taxon>
        <taxon>Verrucomicrobiota</taxon>
        <taxon>Verrucomicrobiia</taxon>
        <taxon>Verrucomicrobiales</taxon>
        <taxon>Verrucomicrobiaceae</taxon>
        <taxon>Oceaniferula</taxon>
    </lineage>
</organism>
<feature type="chain" id="PRO_5044017718" description="Ice-binding protein C-terminal domain-containing protein" evidence="1">
    <location>
        <begin position="19"/>
        <end position="246"/>
    </location>
</feature>
<name>A0AAT9FMD4_9BACT</name>
<proteinExistence type="predicted"/>
<evidence type="ECO:0000256" key="1">
    <source>
        <dbReference type="SAM" id="SignalP"/>
    </source>
</evidence>
<evidence type="ECO:0000259" key="2">
    <source>
        <dbReference type="Pfam" id="PF07589"/>
    </source>
</evidence>
<keyword evidence="1" id="KW-0732">Signal</keyword>
<evidence type="ECO:0000313" key="3">
    <source>
        <dbReference type="EMBL" id="BDS07081.1"/>
    </source>
</evidence>
<protein>
    <recommendedName>
        <fullName evidence="2">Ice-binding protein C-terminal domain-containing protein</fullName>
    </recommendedName>
</protein>
<reference evidence="3" key="1">
    <citation type="submission" date="2024-07" db="EMBL/GenBank/DDBJ databases">
        <title>Complete genome sequence of Verrucomicrobiaceae bacterium NT6N.</title>
        <authorList>
            <person name="Huang C."/>
            <person name="Takami H."/>
            <person name="Hamasaki K."/>
        </authorList>
    </citation>
    <scope>NUCLEOTIDE SEQUENCE</scope>
    <source>
        <strain evidence="3">NT6N</strain>
    </source>
</reference>
<dbReference type="InterPro" id="IPR013424">
    <property type="entry name" value="Ice-binding_C"/>
</dbReference>
<dbReference type="KEGG" id="osu:NT6N_21210"/>